<evidence type="ECO:0000313" key="5">
    <source>
        <dbReference type="Proteomes" id="UP000298347"/>
    </source>
</evidence>
<dbReference type="InterPro" id="IPR010330">
    <property type="entry name" value="CoiA_nuc"/>
</dbReference>
<evidence type="ECO:0000313" key="4">
    <source>
        <dbReference type="EMBL" id="TGA95974.1"/>
    </source>
</evidence>
<proteinExistence type="predicted"/>
<dbReference type="AlphaFoldDB" id="A0A4Z0GIE5"/>
<keyword evidence="5" id="KW-1185">Reference proteome</keyword>
<gene>
    <name evidence="4" type="ORF">E4665_17035</name>
</gene>
<dbReference type="InterPro" id="IPR021176">
    <property type="entry name" value="Competence-induced_CoiA"/>
</dbReference>
<dbReference type="Pfam" id="PF25164">
    <property type="entry name" value="CoiA_N"/>
    <property type="match status" value="1"/>
</dbReference>
<dbReference type="EMBL" id="SRJD01000033">
    <property type="protein sequence ID" value="TGA95974.1"/>
    <property type="molecule type" value="Genomic_DNA"/>
</dbReference>
<dbReference type="RefSeq" id="WP_135350000.1">
    <property type="nucleotide sequence ID" value="NZ_SRJD01000033.1"/>
</dbReference>
<reference evidence="4 5" key="1">
    <citation type="journal article" date="2015" name="Int. J. Syst. Evol. Microbiol.">
        <title>Sporolactobacillus shoreae sp. nov. and Sporolactobacillus spathodeae sp. nov., two spore-forming lactic acid bacteria isolated from tree barks in Thailand.</title>
        <authorList>
            <person name="Thamacharoensuk T."/>
            <person name="Kitahara M."/>
            <person name="Ohkuma M."/>
            <person name="Thongchul N."/>
            <person name="Tanasupawat S."/>
        </authorList>
    </citation>
    <scope>NUCLEOTIDE SEQUENCE [LARGE SCALE GENOMIC DNA]</scope>
    <source>
        <strain evidence="4 5">BK92</strain>
    </source>
</reference>
<dbReference type="OrthoDB" id="3784230at2"/>
<dbReference type="Pfam" id="PF06054">
    <property type="entry name" value="CoiA_nuc"/>
    <property type="match status" value="1"/>
</dbReference>
<comment type="caution">
    <text evidence="4">The sequence shown here is derived from an EMBL/GenBank/DDBJ whole genome shotgun (WGS) entry which is preliminary data.</text>
</comment>
<sequence length="408" mass="47532">MLVAERTDGTRISLISGNIPKDLLCQLRKRESFYCPVCHSPVLMKLGTKKKWHFSHHPLHRCQIETEAESELHLSGKEALYLWTKAHGLSSDLERYLPDIRQRPDILLRGIQPTALEFQCSTISVDLMTKRTHGYQNAGILPVWILGGHRQRRAGPYLKLAGFEPLAIRSSARIASVFHPLSSSYSVAYFYPYENKISIAANLHPISKTLFIAGEMNLSTERTNPYQLLFPHTHPNYEKLKAVWLHAKKKRRLHQSIRPNREEYWLRVQAYLLQKNFSFFPSFVGLPNEHFIHFENTPFIWQMWIYLALCMGSPNLWHTPRELIVGAKERGGEIVFARRQLPLCPKRTSEGIVTIYLNQLVLLEFVQREKGFYRLTEQAKEKHTMQYLLQEDRIIMNQLEQLGNPAEY</sequence>
<feature type="domain" description="Competence protein CoiA C-terminal" evidence="3">
    <location>
        <begin position="243"/>
        <end position="315"/>
    </location>
</feature>
<evidence type="ECO:0000259" key="1">
    <source>
        <dbReference type="Pfam" id="PF06054"/>
    </source>
</evidence>
<protein>
    <submittedName>
        <fullName evidence="4">Competence protein</fullName>
    </submittedName>
</protein>
<feature type="domain" description="Competence protein CoiA-like N-terminal" evidence="2">
    <location>
        <begin position="20"/>
        <end position="64"/>
    </location>
</feature>
<dbReference type="Pfam" id="PF25166">
    <property type="entry name" value="CoiA_C"/>
    <property type="match status" value="1"/>
</dbReference>
<feature type="domain" description="Competence protein CoiA nuclease-like" evidence="1">
    <location>
        <begin position="69"/>
        <end position="231"/>
    </location>
</feature>
<evidence type="ECO:0000259" key="3">
    <source>
        <dbReference type="Pfam" id="PF25166"/>
    </source>
</evidence>
<accession>A0A4Z0GIE5</accession>
<organism evidence="4 5">
    <name type="scientific">Sporolactobacillus shoreae</name>
    <dbReference type="NCBI Taxonomy" id="1465501"/>
    <lineage>
        <taxon>Bacteria</taxon>
        <taxon>Bacillati</taxon>
        <taxon>Bacillota</taxon>
        <taxon>Bacilli</taxon>
        <taxon>Bacillales</taxon>
        <taxon>Sporolactobacillaceae</taxon>
        <taxon>Sporolactobacillus</taxon>
    </lineage>
</organism>
<dbReference type="PIRSF" id="PIRSF007487">
    <property type="entry name" value="Competence-induced_CoiA_bac"/>
    <property type="match status" value="1"/>
</dbReference>
<dbReference type="InterPro" id="IPR057253">
    <property type="entry name" value="CoiA-like_N"/>
</dbReference>
<name>A0A4Z0GIE5_9BACL</name>
<dbReference type="InterPro" id="IPR057252">
    <property type="entry name" value="CoiA_C"/>
</dbReference>
<evidence type="ECO:0000259" key="2">
    <source>
        <dbReference type="Pfam" id="PF25164"/>
    </source>
</evidence>
<dbReference type="Proteomes" id="UP000298347">
    <property type="component" value="Unassembled WGS sequence"/>
</dbReference>